<evidence type="ECO:0000313" key="2">
    <source>
        <dbReference type="EMBL" id="MBA0088410.1"/>
    </source>
</evidence>
<feature type="compositionally biased region" description="Basic and acidic residues" evidence="1">
    <location>
        <begin position="94"/>
        <end position="117"/>
    </location>
</feature>
<feature type="region of interest" description="Disordered" evidence="1">
    <location>
        <begin position="94"/>
        <end position="118"/>
    </location>
</feature>
<feature type="non-terminal residue" evidence="2">
    <location>
        <position position="443"/>
    </location>
</feature>
<comment type="caution">
    <text evidence="2">The sequence shown here is derived from an EMBL/GenBank/DDBJ whole genome shotgun (WGS) entry which is preliminary data.</text>
</comment>
<dbReference type="Proteomes" id="UP000567293">
    <property type="component" value="Unassembled WGS sequence"/>
</dbReference>
<gene>
    <name evidence="2" type="ORF">HRJ53_25775</name>
</gene>
<sequence>MPLEQPGTTFTLGQGADIAGGMARGFELGDAFRQQRDKAQLRGIMQSSDMSTPEGQTAAAQKVSAINPQLGMQMLSQVRANQEFAETQQYHRQLLQDRQDEERRRQQADAEKKRKDAAVVTNQRLTNISENTARMYDDYEDIRDEQIKKGSNPKDADIFARQKVGADWNVWLGGLGTRTDEQGNPIFSPQQIAGIPKQFDPAQAKNLAGYADAGIKQMAAHEEQRRKAAADAAKVEAKAPTTRNVIYGDKEVTEEFDSKTGKWQQIGTPGPRFASGEADGPAGKYGTVMRDSETGQTYVQDAKSGKTWRLEDDGKYTAIPASEVPKNLAKPGVSGSQAGREAVFNQRIVTAGNQVSKALNNIVQLPLTSSSGILGGRQQGPGFMDAGKATLANTLTTQEVQSYNTMSAGIQRSLAAIEASGLAPGGTLSHQMDSVIFRAGDTN</sequence>
<dbReference type="EMBL" id="JACDQQ010002486">
    <property type="protein sequence ID" value="MBA0088410.1"/>
    <property type="molecule type" value="Genomic_DNA"/>
</dbReference>
<dbReference type="AlphaFoldDB" id="A0A7V8SZF7"/>
<keyword evidence="3" id="KW-1185">Reference proteome</keyword>
<proteinExistence type="predicted"/>
<evidence type="ECO:0000313" key="3">
    <source>
        <dbReference type="Proteomes" id="UP000567293"/>
    </source>
</evidence>
<organism evidence="2 3">
    <name type="scientific">Candidatus Acidiferrum panamense</name>
    <dbReference type="NCBI Taxonomy" id="2741543"/>
    <lineage>
        <taxon>Bacteria</taxon>
        <taxon>Pseudomonadati</taxon>
        <taxon>Acidobacteriota</taxon>
        <taxon>Terriglobia</taxon>
        <taxon>Candidatus Acidiferrales</taxon>
        <taxon>Candidatus Acidiferrum</taxon>
    </lineage>
</organism>
<evidence type="ECO:0000256" key="1">
    <source>
        <dbReference type="SAM" id="MobiDB-lite"/>
    </source>
</evidence>
<name>A0A7V8SZF7_9BACT</name>
<protein>
    <submittedName>
        <fullName evidence="2">Uncharacterized protein</fullName>
    </submittedName>
</protein>
<reference evidence="2" key="1">
    <citation type="submission" date="2020-06" db="EMBL/GenBank/DDBJ databases">
        <title>Legume-microbial interactions unlock mineral nutrients during tropical forest succession.</title>
        <authorList>
            <person name="Epihov D.Z."/>
        </authorList>
    </citation>
    <scope>NUCLEOTIDE SEQUENCE [LARGE SCALE GENOMIC DNA]</scope>
    <source>
        <strain evidence="2">Pan2503</strain>
    </source>
</reference>
<feature type="region of interest" description="Disordered" evidence="1">
    <location>
        <begin position="257"/>
        <end position="278"/>
    </location>
</feature>
<accession>A0A7V8SZF7</accession>